<feature type="region of interest" description="Disordered" evidence="2">
    <location>
        <begin position="160"/>
        <end position="206"/>
    </location>
</feature>
<sequence length="206" mass="22146">MSRHATFWARRKAAVAAEAEAEQGAAEAAALQEAQEDRLAGKNDAEILEELGLPDPEEMAAGDDFSAFMSRQVPEHLRRLALRKLWRSNPVLACVDGLNDYDDDFRAAALSQGPVKTAYQVGKGMLAHIVEVERAKEAAEAEVEVAETAAEHPVMTGETAEPVHAAMTAQDQDGSATAEAGDEDPVGDAAEARPRRMRFSFSEAEA</sequence>
<feature type="coiled-coil region" evidence="1">
    <location>
        <begin position="14"/>
        <end position="51"/>
    </location>
</feature>
<dbReference type="InterPro" id="IPR021735">
    <property type="entry name" value="DUF3306"/>
</dbReference>
<gene>
    <name evidence="3" type="ORF">G3256_11580</name>
</gene>
<dbReference type="Pfam" id="PF11748">
    <property type="entry name" value="DUF3306"/>
    <property type="match status" value="1"/>
</dbReference>
<dbReference type="KEGG" id="rpon:G3256_11580"/>
<dbReference type="Proteomes" id="UP000503308">
    <property type="component" value="Chromosome"/>
</dbReference>
<dbReference type="EMBL" id="CP048788">
    <property type="protein sequence ID" value="QJF51757.1"/>
    <property type="molecule type" value="Genomic_DNA"/>
</dbReference>
<evidence type="ECO:0000313" key="3">
    <source>
        <dbReference type="EMBL" id="QJF51757.1"/>
    </source>
</evidence>
<dbReference type="AlphaFoldDB" id="A0A858SUS5"/>
<organism evidence="3 4">
    <name type="scientific">Roseobacter ponti</name>
    <dbReference type="NCBI Taxonomy" id="1891787"/>
    <lineage>
        <taxon>Bacteria</taxon>
        <taxon>Pseudomonadati</taxon>
        <taxon>Pseudomonadota</taxon>
        <taxon>Alphaproteobacteria</taxon>
        <taxon>Rhodobacterales</taxon>
        <taxon>Roseobacteraceae</taxon>
        <taxon>Roseobacter</taxon>
    </lineage>
</organism>
<accession>A0A858SUS5</accession>
<name>A0A858SUS5_9RHOB</name>
<reference evidence="3 4" key="1">
    <citation type="submission" date="2020-02" db="EMBL/GenBank/DDBJ databases">
        <title>Genome sequence of Roseobacter ponti.</title>
        <authorList>
            <person name="Hollensteiner J."/>
            <person name="Schneider D."/>
            <person name="Poehlein A."/>
            <person name="Daniel R."/>
        </authorList>
    </citation>
    <scope>NUCLEOTIDE SEQUENCE [LARGE SCALE GENOMIC DNA]</scope>
    <source>
        <strain evidence="3 4">DSM 106830</strain>
    </source>
</reference>
<proteinExistence type="predicted"/>
<keyword evidence="4" id="KW-1185">Reference proteome</keyword>
<evidence type="ECO:0000256" key="2">
    <source>
        <dbReference type="SAM" id="MobiDB-lite"/>
    </source>
</evidence>
<dbReference type="RefSeq" id="WP_169640974.1">
    <property type="nucleotide sequence ID" value="NZ_CP048788.1"/>
</dbReference>
<evidence type="ECO:0000256" key="1">
    <source>
        <dbReference type="SAM" id="Coils"/>
    </source>
</evidence>
<evidence type="ECO:0000313" key="4">
    <source>
        <dbReference type="Proteomes" id="UP000503308"/>
    </source>
</evidence>
<keyword evidence="1" id="KW-0175">Coiled coil</keyword>
<protein>
    <submittedName>
        <fullName evidence="3">DUF3306 domain-containing protein</fullName>
    </submittedName>
</protein>